<dbReference type="InterPro" id="IPR052728">
    <property type="entry name" value="O2_lipid_transport_reg"/>
</dbReference>
<evidence type="ECO:0000259" key="2">
    <source>
        <dbReference type="Pfam" id="PF01757"/>
    </source>
</evidence>
<proteinExistence type="predicted"/>
<dbReference type="PANTHER" id="PTHR11161">
    <property type="entry name" value="O-ACYLTRANSFERASE"/>
    <property type="match status" value="1"/>
</dbReference>
<feature type="transmembrane region" description="Helical" evidence="1">
    <location>
        <begin position="156"/>
        <end position="178"/>
    </location>
</feature>
<feature type="transmembrane region" description="Helical" evidence="1">
    <location>
        <begin position="114"/>
        <end position="136"/>
    </location>
</feature>
<keyword evidence="4" id="KW-1185">Reference proteome</keyword>
<reference evidence="4" key="1">
    <citation type="journal article" date="2019" name="Int. J. Syst. Evol. Microbiol.">
        <title>The Global Catalogue of Microorganisms (GCM) 10K type strain sequencing project: providing services to taxonomists for standard genome sequencing and annotation.</title>
        <authorList>
            <consortium name="The Broad Institute Genomics Platform"/>
            <consortium name="The Broad Institute Genome Sequencing Center for Infectious Disease"/>
            <person name="Wu L."/>
            <person name="Ma J."/>
        </authorList>
    </citation>
    <scope>NUCLEOTIDE SEQUENCE [LARGE SCALE GENOMIC DNA]</scope>
    <source>
        <strain evidence="4">CECT 8288</strain>
    </source>
</reference>
<feature type="domain" description="Acyltransferase 3" evidence="2">
    <location>
        <begin position="29"/>
        <end position="402"/>
    </location>
</feature>
<keyword evidence="1" id="KW-0472">Membrane</keyword>
<evidence type="ECO:0000256" key="1">
    <source>
        <dbReference type="SAM" id="Phobius"/>
    </source>
</evidence>
<feature type="transmembrane region" description="Helical" evidence="1">
    <location>
        <begin position="391"/>
        <end position="410"/>
    </location>
</feature>
<feature type="transmembrane region" description="Helical" evidence="1">
    <location>
        <begin position="352"/>
        <end position="371"/>
    </location>
</feature>
<keyword evidence="1" id="KW-0812">Transmembrane</keyword>
<dbReference type="Proteomes" id="UP001595710">
    <property type="component" value="Unassembled WGS sequence"/>
</dbReference>
<feature type="transmembrane region" description="Helical" evidence="1">
    <location>
        <begin position="276"/>
        <end position="293"/>
    </location>
</feature>
<feature type="transmembrane region" description="Helical" evidence="1">
    <location>
        <begin position="34"/>
        <end position="53"/>
    </location>
</feature>
<dbReference type="Pfam" id="PF01757">
    <property type="entry name" value="Acyl_transf_3"/>
    <property type="match status" value="1"/>
</dbReference>
<dbReference type="PANTHER" id="PTHR11161:SF0">
    <property type="entry name" value="O-ACYLTRANSFERASE LIKE PROTEIN"/>
    <property type="match status" value="1"/>
</dbReference>
<protein>
    <submittedName>
        <fullName evidence="3">Acyltransferase family protein</fullName>
        <ecNumber evidence="3">2.3.-.-</ecNumber>
    </submittedName>
</protein>
<feature type="transmembrane region" description="Helical" evidence="1">
    <location>
        <begin position="73"/>
        <end position="93"/>
    </location>
</feature>
<feature type="transmembrane region" description="Helical" evidence="1">
    <location>
        <begin position="185"/>
        <end position="206"/>
    </location>
</feature>
<evidence type="ECO:0000313" key="3">
    <source>
        <dbReference type="EMBL" id="MFC3702343.1"/>
    </source>
</evidence>
<accession>A0ABV7WW93</accession>
<feature type="transmembrane region" description="Helical" evidence="1">
    <location>
        <begin position="313"/>
        <end position="331"/>
    </location>
</feature>
<dbReference type="EMBL" id="JBHRYN010000012">
    <property type="protein sequence ID" value="MFC3702343.1"/>
    <property type="molecule type" value="Genomic_DNA"/>
</dbReference>
<comment type="caution">
    <text evidence="3">The sequence shown here is derived from an EMBL/GenBank/DDBJ whole genome shotgun (WGS) entry which is preliminary data.</text>
</comment>
<dbReference type="EC" id="2.3.-.-" evidence="3"/>
<organism evidence="3 4">
    <name type="scientific">Reinekea marina</name>
    <dbReference type="NCBI Taxonomy" id="1310421"/>
    <lineage>
        <taxon>Bacteria</taxon>
        <taxon>Pseudomonadati</taxon>
        <taxon>Pseudomonadota</taxon>
        <taxon>Gammaproteobacteria</taxon>
        <taxon>Oceanospirillales</taxon>
        <taxon>Saccharospirillaceae</taxon>
        <taxon>Reinekea</taxon>
    </lineage>
</organism>
<evidence type="ECO:0000313" key="4">
    <source>
        <dbReference type="Proteomes" id="UP001595710"/>
    </source>
</evidence>
<sequence>MTFKTITKIVPVQSLKSLLQPHPKEDTLVDGLRGLSAIMIVIFHAMFAVYFLFKNRPELFQLYIEQFDFPLRFLFGFDKAVDIFFMISAYLLGKQLIGQARSKGIQARRFYLNRLFRIYPLFIIALILYSLGSWHLFERDFWFNLIFIDNFMHNTIIPVGWSLSVEMQCYLVLPLVIYLSEKSKYPVCFIAVLLLLSVGLRGWVALTHPEVYQVPFHSIFMNPSIDYQYMGQMYYATPSRLSSFIVGLLWAAIVMHEKFQHYYNRISQNRWFARPLILFCAMLMFVSLFFPIYDAKLWQHWPVLESINLYLVVLHRVAFAMALLIIILLVRKPTSLFVRLLSWRVLRVYSKLAFPVYLFHFPVLAISWLLVMQTTNLKSIEVVTPLQTAAAALIALILVAWVALPLHFLIEHKGIRFGQRLNQKLSGQ</sequence>
<dbReference type="GO" id="GO:0016746">
    <property type="term" value="F:acyltransferase activity"/>
    <property type="evidence" value="ECO:0007669"/>
    <property type="project" value="UniProtKB-KW"/>
</dbReference>
<dbReference type="RefSeq" id="WP_290281346.1">
    <property type="nucleotide sequence ID" value="NZ_JAUFQI010000001.1"/>
</dbReference>
<keyword evidence="1" id="KW-1133">Transmembrane helix</keyword>
<feature type="transmembrane region" description="Helical" evidence="1">
    <location>
        <begin position="233"/>
        <end position="255"/>
    </location>
</feature>
<dbReference type="InterPro" id="IPR002656">
    <property type="entry name" value="Acyl_transf_3_dom"/>
</dbReference>
<keyword evidence="3" id="KW-0012">Acyltransferase</keyword>
<gene>
    <name evidence="3" type="ORF">ACFOND_11890</name>
</gene>
<keyword evidence="3" id="KW-0808">Transferase</keyword>
<name>A0ABV7WW93_9GAMM</name>